<sequence length="166" mass="18680">MYTITVQLPSNEGSRQTGQTGKRKATNSPSIILPRSEDRCQGKLHSEIEDKNINYSIRKDIMPNLPRKDQDMIFRLRTLPAKSTLHTNSEWKSVALSCANVAYHSKQYTTSCSKIKKSDNKTLISPLYRIDSRGSGADDIISLSLSPRAKHLPLTMSMKLQITCIQ</sequence>
<evidence type="ECO:0000313" key="2">
    <source>
        <dbReference type="EMBL" id="GFR63730.1"/>
    </source>
</evidence>
<dbReference type="Proteomes" id="UP000762676">
    <property type="component" value="Unassembled WGS sequence"/>
</dbReference>
<protein>
    <submittedName>
        <fullName evidence="2">Uncharacterized protein</fullName>
    </submittedName>
</protein>
<proteinExistence type="predicted"/>
<name>A0AAV4ESV3_9GAST</name>
<accession>A0AAV4ESV3</accession>
<keyword evidence="3" id="KW-1185">Reference proteome</keyword>
<reference evidence="2 3" key="1">
    <citation type="journal article" date="2021" name="Elife">
        <title>Chloroplast acquisition without the gene transfer in kleptoplastic sea slugs, Plakobranchus ocellatus.</title>
        <authorList>
            <person name="Maeda T."/>
            <person name="Takahashi S."/>
            <person name="Yoshida T."/>
            <person name="Shimamura S."/>
            <person name="Takaki Y."/>
            <person name="Nagai Y."/>
            <person name="Toyoda A."/>
            <person name="Suzuki Y."/>
            <person name="Arimoto A."/>
            <person name="Ishii H."/>
            <person name="Satoh N."/>
            <person name="Nishiyama T."/>
            <person name="Hasebe M."/>
            <person name="Maruyama T."/>
            <person name="Minagawa J."/>
            <person name="Obokata J."/>
            <person name="Shigenobu S."/>
        </authorList>
    </citation>
    <scope>NUCLEOTIDE SEQUENCE [LARGE SCALE GENOMIC DNA]</scope>
</reference>
<dbReference type="EMBL" id="BMAT01003862">
    <property type="protein sequence ID" value="GFR63730.1"/>
    <property type="molecule type" value="Genomic_DNA"/>
</dbReference>
<comment type="caution">
    <text evidence="2">The sequence shown here is derived from an EMBL/GenBank/DDBJ whole genome shotgun (WGS) entry which is preliminary data.</text>
</comment>
<organism evidence="2 3">
    <name type="scientific">Elysia marginata</name>
    <dbReference type="NCBI Taxonomy" id="1093978"/>
    <lineage>
        <taxon>Eukaryota</taxon>
        <taxon>Metazoa</taxon>
        <taxon>Spiralia</taxon>
        <taxon>Lophotrochozoa</taxon>
        <taxon>Mollusca</taxon>
        <taxon>Gastropoda</taxon>
        <taxon>Heterobranchia</taxon>
        <taxon>Euthyneura</taxon>
        <taxon>Panpulmonata</taxon>
        <taxon>Sacoglossa</taxon>
        <taxon>Placobranchoidea</taxon>
        <taxon>Plakobranchidae</taxon>
        <taxon>Elysia</taxon>
    </lineage>
</organism>
<evidence type="ECO:0000313" key="3">
    <source>
        <dbReference type="Proteomes" id="UP000762676"/>
    </source>
</evidence>
<evidence type="ECO:0000256" key="1">
    <source>
        <dbReference type="SAM" id="MobiDB-lite"/>
    </source>
</evidence>
<dbReference type="AlphaFoldDB" id="A0AAV4ESV3"/>
<feature type="region of interest" description="Disordered" evidence="1">
    <location>
        <begin position="1"/>
        <end position="29"/>
    </location>
</feature>
<gene>
    <name evidence="2" type="ORF">ElyMa_001903200</name>
</gene>